<dbReference type="PANTHER" id="PTHR10133:SF27">
    <property type="entry name" value="DNA POLYMERASE NU"/>
    <property type="match status" value="1"/>
</dbReference>
<keyword evidence="5" id="KW-1185">Reference proteome</keyword>
<dbReference type="PRINTS" id="PR00868">
    <property type="entry name" value="DNAPOLI"/>
</dbReference>
<dbReference type="SUPFAM" id="SSF56672">
    <property type="entry name" value="DNA/RNA polymerases"/>
    <property type="match status" value="1"/>
</dbReference>
<dbReference type="Gene3D" id="3.40.470.10">
    <property type="entry name" value="Uracil-DNA glycosylase-like domain"/>
    <property type="match status" value="1"/>
</dbReference>
<sequence length="1008" mass="115849">MKILFLQDYIRETHVHNSQNGQYVDYKRTDMGKKLTSLLNDIGLTGRDYMIDYDYDLIPEPQKVNNKTGKVIKYKEPVLKLRKEPEKRLLKRLMKTKPDIIIPMGGMGCKNLLNSTSITKARGVPVQKTITDEETGEFFDTWILPMFSMEYLAMNPNIENLVKADISTLSRFIAEGAQAFEPKKVEYELVMTIERVKQIFEFLSRFKPLTAWDLETNSLRGDVLGAKPLVMSLSWEEGQGVTIPLEHHESPWNEEELAIVYNHLQAFVADAQQPKVGHNIQFDIRFLMNTKGFAYFENNRDTLIGYYLIVAQKIESSKRLSDLAYELTDMGGYDNPLEDYKKKYKEDYIARKKAEIDELKVSEQERVEKAYKLAQAKYKEEVAKAKKLGKSTKSILKPVKEKVVVPSKTEVKTVNEIDGGDFNYDWIPLEIMHPYASGDTDCCLRIYNVLYQRIAPHEKILALWTDFYPKLTRTLAHLEAEGIFVDKEYAKVLEKVYAEEEERLIEELRKFPAVQELEAEHMALYKAGLEEWKKPKAERDTEVAKLRDKYKISDKENKVKFNPGSAVHKGKVLYKILGLTLPYDKESIKEKPFDNGVPENELTWEDYKTDKHALGYIAEHDEDAKELAEMLLEYSKVNTLKNNFAQKLPLLASNKDGKVHGSFKITGTETSRLSSKEPNMQQVPSKVGDPKRFDYTYPIKRMFKTSFENGALLQLDYSALEMRILALVAGDEAMTQAFLDGEDLHKSTASIVWKVPVSEVSKDMRKNAKSVNFGIAYGETPFSIAPKLGVTPEEAERIFEDYFANKPRIKSFIDETHEFVKKNGYVDTLQGHRRLIRDAFSKDRNTFNGALRKSVNTIIQGTGAYLTNMSLIYIDDYLRTKGMKSRIAITVHDSIVIDCPREEVDEVAKVACFIMENLPIDFLTINWKGEQMRFPIVADVEIGENYNDMVDYDAEEVNKFASYKGYVKYYKDQAKFEDYKNAGMISEEQMEAGINAVKASIEQYKLIA</sequence>
<dbReference type="InterPro" id="IPR036895">
    <property type="entry name" value="Uracil-DNA_glycosylase-like_sf"/>
</dbReference>
<dbReference type="SMART" id="SM00482">
    <property type="entry name" value="POLAc"/>
    <property type="match status" value="1"/>
</dbReference>
<dbReference type="GO" id="GO:0039693">
    <property type="term" value="P:viral DNA genome replication"/>
    <property type="evidence" value="ECO:0007669"/>
    <property type="project" value="UniProtKB-KW"/>
</dbReference>
<evidence type="ECO:0000256" key="2">
    <source>
        <dbReference type="ARBA" id="ARBA00023109"/>
    </source>
</evidence>
<evidence type="ECO:0000259" key="3">
    <source>
        <dbReference type="SMART" id="SM00482"/>
    </source>
</evidence>
<dbReference type="FunFam" id="1.10.150.20:FF:000002">
    <property type="entry name" value="DNA polymerase I"/>
    <property type="match status" value="1"/>
</dbReference>
<keyword evidence="1" id="KW-0235">DNA replication</keyword>
<dbReference type="Pfam" id="PF01612">
    <property type="entry name" value="DNA_pol_A_exo1"/>
    <property type="match status" value="1"/>
</dbReference>
<protein>
    <submittedName>
        <fullName evidence="4">DNA polymerase I</fullName>
    </submittedName>
</protein>
<dbReference type="InterPro" id="IPR002298">
    <property type="entry name" value="DNA_polymerase_A"/>
</dbReference>
<name>A0A976SXM3_9CAUD</name>
<dbReference type="InterPro" id="IPR001098">
    <property type="entry name" value="DNA-dir_DNA_pol_A_palm_dom"/>
</dbReference>
<dbReference type="Proteomes" id="UP001065252">
    <property type="component" value="Segment"/>
</dbReference>
<evidence type="ECO:0000313" key="4">
    <source>
        <dbReference type="EMBL" id="UVD42993.1"/>
    </source>
</evidence>
<organism evidence="4 5">
    <name type="scientific">Enterococcus phage TJE1</name>
    <dbReference type="NCBI Taxonomy" id="2951262"/>
    <lineage>
        <taxon>Viruses</taxon>
        <taxon>Duplodnaviria</taxon>
        <taxon>Heunggongvirae</taxon>
        <taxon>Uroviricota</taxon>
        <taxon>Caudoviricetes</taxon>
        <taxon>Herelleviridae</taxon>
        <taxon>Brockvirinae</taxon>
        <taxon>Schiekvirus</taxon>
        <taxon>Schiekvirus Tje1</taxon>
    </lineage>
</organism>
<dbReference type="Gene3D" id="1.20.1060.10">
    <property type="entry name" value="Taq DNA Polymerase, Chain T, domain 4"/>
    <property type="match status" value="1"/>
</dbReference>
<proteinExistence type="predicted"/>
<dbReference type="InterPro" id="IPR012337">
    <property type="entry name" value="RNaseH-like_sf"/>
</dbReference>
<dbReference type="GO" id="GO:0006261">
    <property type="term" value="P:DNA-templated DNA replication"/>
    <property type="evidence" value="ECO:0007669"/>
    <property type="project" value="InterPro"/>
</dbReference>
<evidence type="ECO:0000313" key="5">
    <source>
        <dbReference type="Proteomes" id="UP001065252"/>
    </source>
</evidence>
<dbReference type="GO" id="GO:0006302">
    <property type="term" value="P:double-strand break repair"/>
    <property type="evidence" value="ECO:0007669"/>
    <property type="project" value="TreeGrafter"/>
</dbReference>
<feature type="domain" description="DNA-directed DNA polymerase family A palm" evidence="3">
    <location>
        <begin position="699"/>
        <end position="903"/>
    </location>
</feature>
<evidence type="ECO:0000256" key="1">
    <source>
        <dbReference type="ARBA" id="ARBA00022705"/>
    </source>
</evidence>
<dbReference type="Gene3D" id="3.30.70.370">
    <property type="match status" value="1"/>
</dbReference>
<dbReference type="GO" id="GO:0008408">
    <property type="term" value="F:3'-5' exonuclease activity"/>
    <property type="evidence" value="ECO:0007669"/>
    <property type="project" value="InterPro"/>
</dbReference>
<dbReference type="PANTHER" id="PTHR10133">
    <property type="entry name" value="DNA POLYMERASE I"/>
    <property type="match status" value="1"/>
</dbReference>
<dbReference type="EMBL" id="ON506927">
    <property type="protein sequence ID" value="UVD42993.1"/>
    <property type="molecule type" value="Genomic_DNA"/>
</dbReference>
<keyword evidence="2" id="KW-1194">Viral DNA replication</keyword>
<dbReference type="GO" id="GO:0003677">
    <property type="term" value="F:DNA binding"/>
    <property type="evidence" value="ECO:0007669"/>
    <property type="project" value="InterPro"/>
</dbReference>
<reference evidence="4" key="1">
    <citation type="submission" date="2022-05" db="EMBL/GenBank/DDBJ databases">
        <authorList>
            <person name="Enroth T.J."/>
            <person name="Johnson C.N."/>
            <person name="Duerkop B.A."/>
        </authorList>
    </citation>
    <scope>NUCLEOTIDE SEQUENCE</scope>
</reference>
<dbReference type="GO" id="GO:0003887">
    <property type="term" value="F:DNA-directed DNA polymerase activity"/>
    <property type="evidence" value="ECO:0007669"/>
    <property type="project" value="InterPro"/>
</dbReference>
<dbReference type="Pfam" id="PF00476">
    <property type="entry name" value="DNA_pol_A"/>
    <property type="match status" value="1"/>
</dbReference>
<dbReference type="InterPro" id="IPR043502">
    <property type="entry name" value="DNA/RNA_pol_sf"/>
</dbReference>
<dbReference type="InterPro" id="IPR002562">
    <property type="entry name" value="3'-5'_exonuclease_dom"/>
</dbReference>
<dbReference type="SUPFAM" id="SSF53098">
    <property type="entry name" value="Ribonuclease H-like"/>
    <property type="match status" value="1"/>
</dbReference>
<dbReference type="Gene3D" id="3.30.420.10">
    <property type="entry name" value="Ribonuclease H-like superfamily/Ribonuclease H"/>
    <property type="match status" value="1"/>
</dbReference>
<dbReference type="InterPro" id="IPR036397">
    <property type="entry name" value="RNaseH_sf"/>
</dbReference>
<accession>A0A976SXM3</accession>
<dbReference type="Gene3D" id="1.10.150.20">
    <property type="entry name" value="5' to 3' exonuclease, C-terminal subdomain"/>
    <property type="match status" value="1"/>
</dbReference>